<dbReference type="InterPro" id="IPR023393">
    <property type="entry name" value="START-like_dom_sf"/>
</dbReference>
<evidence type="ECO:0000259" key="2">
    <source>
        <dbReference type="Pfam" id="PF08327"/>
    </source>
</evidence>
<organism evidence="3 4">
    <name type="scientific">Tessaracoccus flavescens</name>
    <dbReference type="NCBI Taxonomy" id="399497"/>
    <lineage>
        <taxon>Bacteria</taxon>
        <taxon>Bacillati</taxon>
        <taxon>Actinomycetota</taxon>
        <taxon>Actinomycetes</taxon>
        <taxon>Propionibacteriales</taxon>
        <taxon>Propionibacteriaceae</taxon>
        <taxon>Tessaracoccus</taxon>
    </lineage>
</organism>
<feature type="domain" description="Activator of Hsp90 ATPase homologue 1/2-like C-terminal" evidence="2">
    <location>
        <begin position="24"/>
        <end position="130"/>
    </location>
</feature>
<sequence>MEATMEETGETTGLEVSLTVHKQLRDVWAALMTPEGNEALLGEGGRLGSKGDDWRSADGAYGVTRSFHPMEQIRFSWHADDDSPRTVVDLQLHDEDGRTRLDLSQDHLPTEADLDALSSHWEDVLARIADLG</sequence>
<protein>
    <recommendedName>
        <fullName evidence="2">Activator of Hsp90 ATPase homologue 1/2-like C-terminal domain-containing protein</fullName>
    </recommendedName>
</protein>
<dbReference type="EMBL" id="CP019607">
    <property type="protein sequence ID" value="AQP50615.1"/>
    <property type="molecule type" value="Genomic_DNA"/>
</dbReference>
<accession>A0A1Q2CWX1</accession>
<dbReference type="Pfam" id="PF08327">
    <property type="entry name" value="AHSA1"/>
    <property type="match status" value="1"/>
</dbReference>
<name>A0A1Q2CWX1_9ACTN</name>
<evidence type="ECO:0000256" key="1">
    <source>
        <dbReference type="ARBA" id="ARBA00006817"/>
    </source>
</evidence>
<reference evidence="3 4" key="1">
    <citation type="journal article" date="2008" name="Int. J. Syst. Evol. Microbiol.">
        <title>Tessaracoccus flavescens sp. nov., isolated from marine sediment.</title>
        <authorList>
            <person name="Lee D.W."/>
            <person name="Lee S.D."/>
        </authorList>
    </citation>
    <scope>NUCLEOTIDE SEQUENCE [LARGE SCALE GENOMIC DNA]</scope>
    <source>
        <strain evidence="3 4">SST-39T</strain>
    </source>
</reference>
<dbReference type="RefSeq" id="WP_077349134.1">
    <property type="nucleotide sequence ID" value="NZ_CP019607.1"/>
</dbReference>
<dbReference type="OrthoDB" id="3828589at2"/>
<dbReference type="SUPFAM" id="SSF55961">
    <property type="entry name" value="Bet v1-like"/>
    <property type="match status" value="1"/>
</dbReference>
<dbReference type="KEGG" id="tfa:BW733_06980"/>
<comment type="similarity">
    <text evidence="1">Belongs to the AHA1 family.</text>
</comment>
<keyword evidence="4" id="KW-1185">Reference proteome</keyword>
<evidence type="ECO:0000313" key="4">
    <source>
        <dbReference type="Proteomes" id="UP000188235"/>
    </source>
</evidence>
<dbReference type="Proteomes" id="UP000188235">
    <property type="component" value="Chromosome"/>
</dbReference>
<dbReference type="InterPro" id="IPR013538">
    <property type="entry name" value="ASHA1/2-like_C"/>
</dbReference>
<dbReference type="AlphaFoldDB" id="A0A1Q2CWX1"/>
<dbReference type="STRING" id="399497.BW733_06980"/>
<gene>
    <name evidence="3" type="ORF">BW733_06980</name>
</gene>
<evidence type="ECO:0000313" key="3">
    <source>
        <dbReference type="EMBL" id="AQP50615.1"/>
    </source>
</evidence>
<dbReference type="Gene3D" id="3.30.530.20">
    <property type="match status" value="1"/>
</dbReference>
<proteinExistence type="inferred from homology"/>